<reference evidence="1" key="1">
    <citation type="submission" date="2020-05" db="EMBL/GenBank/DDBJ databases">
        <title>Large-scale comparative analyses of tick genomes elucidate their genetic diversity and vector capacities.</title>
        <authorList>
            <person name="Jia N."/>
            <person name="Wang J."/>
            <person name="Shi W."/>
            <person name="Du L."/>
            <person name="Sun Y."/>
            <person name="Zhan W."/>
            <person name="Jiang J."/>
            <person name="Wang Q."/>
            <person name="Zhang B."/>
            <person name="Ji P."/>
            <person name="Sakyi L.B."/>
            <person name="Cui X."/>
            <person name="Yuan T."/>
            <person name="Jiang B."/>
            <person name="Yang W."/>
            <person name="Lam T.T.-Y."/>
            <person name="Chang Q."/>
            <person name="Ding S."/>
            <person name="Wang X."/>
            <person name="Zhu J."/>
            <person name="Ruan X."/>
            <person name="Zhao L."/>
            <person name="Wei J."/>
            <person name="Que T."/>
            <person name="Du C."/>
            <person name="Cheng J."/>
            <person name="Dai P."/>
            <person name="Han X."/>
            <person name="Huang E."/>
            <person name="Gao Y."/>
            <person name="Liu J."/>
            <person name="Shao H."/>
            <person name="Ye R."/>
            <person name="Li L."/>
            <person name="Wei W."/>
            <person name="Wang X."/>
            <person name="Wang C."/>
            <person name="Yang T."/>
            <person name="Huo Q."/>
            <person name="Li W."/>
            <person name="Guo W."/>
            <person name="Chen H."/>
            <person name="Zhou L."/>
            <person name="Ni X."/>
            <person name="Tian J."/>
            <person name="Zhou Y."/>
            <person name="Sheng Y."/>
            <person name="Liu T."/>
            <person name="Pan Y."/>
            <person name="Xia L."/>
            <person name="Li J."/>
            <person name="Zhao F."/>
            <person name="Cao W."/>
        </authorList>
    </citation>
    <scope>NUCLEOTIDE SEQUENCE</scope>
    <source>
        <strain evidence="1">Dsil-2018</strain>
    </source>
</reference>
<protein>
    <submittedName>
        <fullName evidence="1">Uncharacterized protein</fullName>
    </submittedName>
</protein>
<evidence type="ECO:0000313" key="1">
    <source>
        <dbReference type="EMBL" id="KAH7971168.1"/>
    </source>
</evidence>
<proteinExistence type="predicted"/>
<dbReference type="EMBL" id="CM023480">
    <property type="protein sequence ID" value="KAH7971168.1"/>
    <property type="molecule type" value="Genomic_DNA"/>
</dbReference>
<gene>
    <name evidence="1" type="ORF">HPB49_019841</name>
</gene>
<evidence type="ECO:0000313" key="2">
    <source>
        <dbReference type="Proteomes" id="UP000821865"/>
    </source>
</evidence>
<comment type="caution">
    <text evidence="1">The sequence shown here is derived from an EMBL/GenBank/DDBJ whole genome shotgun (WGS) entry which is preliminary data.</text>
</comment>
<dbReference type="Proteomes" id="UP000821865">
    <property type="component" value="Chromosome 11"/>
</dbReference>
<organism evidence="1 2">
    <name type="scientific">Dermacentor silvarum</name>
    <name type="common">Tick</name>
    <dbReference type="NCBI Taxonomy" id="543639"/>
    <lineage>
        <taxon>Eukaryota</taxon>
        <taxon>Metazoa</taxon>
        <taxon>Ecdysozoa</taxon>
        <taxon>Arthropoda</taxon>
        <taxon>Chelicerata</taxon>
        <taxon>Arachnida</taxon>
        <taxon>Acari</taxon>
        <taxon>Parasitiformes</taxon>
        <taxon>Ixodida</taxon>
        <taxon>Ixodoidea</taxon>
        <taxon>Ixodidae</taxon>
        <taxon>Rhipicephalinae</taxon>
        <taxon>Dermacentor</taxon>
    </lineage>
</organism>
<accession>A0ACB8DKT5</accession>
<keyword evidence="2" id="KW-1185">Reference proteome</keyword>
<sequence length="139" mass="16066">MWQKTSDSMCDPTWKLPENKATELHSSRENKSEKLPSLLLQTAQVWAEGRRRALTRLLFDGGSQRSFATKSLSRELQLEVVGEEDITMYPFGGAGNVIKEKRRSVRIWLRSQYDHKEHSIKALEILEICSDRLHVPEDI</sequence>
<name>A0ACB8DKT5_DERSI</name>